<organism evidence="2 3">
    <name type="scientific">Telluria mixta</name>
    <dbReference type="NCBI Taxonomy" id="34071"/>
    <lineage>
        <taxon>Bacteria</taxon>
        <taxon>Pseudomonadati</taxon>
        <taxon>Pseudomonadota</taxon>
        <taxon>Betaproteobacteria</taxon>
        <taxon>Burkholderiales</taxon>
        <taxon>Oxalobacteraceae</taxon>
        <taxon>Telluria group</taxon>
        <taxon>Telluria</taxon>
    </lineage>
</organism>
<dbReference type="RefSeq" id="WP_259451319.1">
    <property type="nucleotide sequence ID" value="NZ_CP119520.1"/>
</dbReference>
<feature type="transmembrane region" description="Helical" evidence="1">
    <location>
        <begin position="37"/>
        <end position="57"/>
    </location>
</feature>
<keyword evidence="3" id="KW-1185">Reference proteome</keyword>
<evidence type="ECO:0000256" key="1">
    <source>
        <dbReference type="SAM" id="Phobius"/>
    </source>
</evidence>
<dbReference type="Proteomes" id="UP001165263">
    <property type="component" value="Unassembled WGS sequence"/>
</dbReference>
<sequence>MMKTVLLQSLRATLGALLLLAVWFGIPEHARMLVVPARLHLGVLVLAMMTVLFATLFRRVRSEDRIARLEAALCREQKARSQADQALAESDMLLGRLTGSVDGRRANGRRGNLDPLAQLVAIQTELLQVRRQYALEDPFLASRIDVLCTRVDRVAQAIVAHADEPG</sequence>
<name>A0ABT2C6L0_9BURK</name>
<comment type="caution">
    <text evidence="2">The sequence shown here is derived from an EMBL/GenBank/DDBJ whole genome shotgun (WGS) entry which is preliminary data.</text>
</comment>
<protein>
    <recommendedName>
        <fullName evidence="4">Signal transduction histidine kinase subgroup 3 dimerisation and phosphoacceptor domain-containing protein</fullName>
    </recommendedName>
</protein>
<dbReference type="EMBL" id="JANUHC010000009">
    <property type="protein sequence ID" value="MCS0632284.1"/>
    <property type="molecule type" value="Genomic_DNA"/>
</dbReference>
<gene>
    <name evidence="2" type="ORF">NX786_23420</name>
</gene>
<keyword evidence="1" id="KW-0812">Transmembrane</keyword>
<proteinExistence type="predicted"/>
<evidence type="ECO:0000313" key="3">
    <source>
        <dbReference type="Proteomes" id="UP001165263"/>
    </source>
</evidence>
<evidence type="ECO:0000313" key="2">
    <source>
        <dbReference type="EMBL" id="MCS0632284.1"/>
    </source>
</evidence>
<reference evidence="2" key="1">
    <citation type="submission" date="2022-08" db="EMBL/GenBank/DDBJ databases">
        <title>Reclassification of Massilia species as members of the genera Telluria, Duganella, Pseudoduganella, Mokoshia gen. nov. and Zemynaea gen. nov. using orthogonal and non-orthogonal genome-based approaches.</title>
        <authorList>
            <person name="Bowman J.P."/>
        </authorList>
    </citation>
    <scope>NUCLEOTIDE SEQUENCE</scope>
    <source>
        <strain evidence="2">LMG 11547</strain>
    </source>
</reference>
<evidence type="ECO:0008006" key="4">
    <source>
        <dbReference type="Google" id="ProtNLM"/>
    </source>
</evidence>
<accession>A0ABT2C6L0</accession>
<keyword evidence="1" id="KW-0472">Membrane</keyword>
<keyword evidence="1" id="KW-1133">Transmembrane helix</keyword>